<name>A0A0A0LDD3_CUCSA</name>
<proteinExistence type="predicted"/>
<reference evidence="2 3" key="2">
    <citation type="journal article" date="2009" name="PLoS ONE">
        <title>An integrated genetic and cytogenetic map of the cucumber genome.</title>
        <authorList>
            <person name="Ren Y."/>
            <person name="Zhang Z."/>
            <person name="Liu J."/>
            <person name="Staub J.E."/>
            <person name="Han Y."/>
            <person name="Cheng Z."/>
            <person name="Li X."/>
            <person name="Lu J."/>
            <person name="Miao H."/>
            <person name="Kang H."/>
            <person name="Xie B."/>
            <person name="Gu X."/>
            <person name="Wang X."/>
            <person name="Du Y."/>
            <person name="Jin W."/>
            <person name="Huang S."/>
        </authorList>
    </citation>
    <scope>NUCLEOTIDE SEQUENCE [LARGE SCALE GENOMIC DNA]</scope>
    <source>
        <strain evidence="3">cv. 9930</strain>
    </source>
</reference>
<reference evidence="2 3" key="1">
    <citation type="journal article" date="2009" name="Nat. Genet.">
        <title>The genome of the cucumber, Cucumis sativus L.</title>
        <authorList>
            <person name="Huang S."/>
            <person name="Li R."/>
            <person name="Zhang Z."/>
            <person name="Li L."/>
            <person name="Gu X."/>
            <person name="Fan W."/>
            <person name="Lucas W.J."/>
            <person name="Wang X."/>
            <person name="Xie B."/>
            <person name="Ni P."/>
            <person name="Ren Y."/>
            <person name="Zhu H."/>
            <person name="Li J."/>
            <person name="Lin K."/>
            <person name="Jin W."/>
            <person name="Fei Z."/>
            <person name="Li G."/>
            <person name="Staub J."/>
            <person name="Kilian A."/>
            <person name="van der Vossen E.A."/>
            <person name="Wu Y."/>
            <person name="Guo J."/>
            <person name="He J."/>
            <person name="Jia Z."/>
            <person name="Ren Y."/>
            <person name="Tian G."/>
            <person name="Lu Y."/>
            <person name="Ruan J."/>
            <person name="Qian W."/>
            <person name="Wang M."/>
            <person name="Huang Q."/>
            <person name="Li B."/>
            <person name="Xuan Z."/>
            <person name="Cao J."/>
            <person name="Asan"/>
            <person name="Wu Z."/>
            <person name="Zhang J."/>
            <person name="Cai Q."/>
            <person name="Bai Y."/>
            <person name="Zhao B."/>
            <person name="Han Y."/>
            <person name="Li Y."/>
            <person name="Li X."/>
            <person name="Wang S."/>
            <person name="Shi Q."/>
            <person name="Liu S."/>
            <person name="Cho W.K."/>
            <person name="Kim J.Y."/>
            <person name="Xu Y."/>
            <person name="Heller-Uszynska K."/>
            <person name="Miao H."/>
            <person name="Cheng Z."/>
            <person name="Zhang S."/>
            <person name="Wu J."/>
            <person name="Yang Y."/>
            <person name="Kang H."/>
            <person name="Li M."/>
            <person name="Liang H."/>
            <person name="Ren X."/>
            <person name="Shi Z."/>
            <person name="Wen M."/>
            <person name="Jian M."/>
            <person name="Yang H."/>
            <person name="Zhang G."/>
            <person name="Yang Z."/>
            <person name="Chen R."/>
            <person name="Liu S."/>
            <person name="Li J."/>
            <person name="Ma L."/>
            <person name="Liu H."/>
            <person name="Zhou Y."/>
            <person name="Zhao J."/>
            <person name="Fang X."/>
            <person name="Li G."/>
            <person name="Fang L."/>
            <person name="Li Y."/>
            <person name="Liu D."/>
            <person name="Zheng H."/>
            <person name="Zhang Y."/>
            <person name="Qin N."/>
            <person name="Li Z."/>
            <person name="Yang G."/>
            <person name="Yang S."/>
            <person name="Bolund L."/>
            <person name="Kristiansen K."/>
            <person name="Zheng H."/>
            <person name="Li S."/>
            <person name="Zhang X."/>
            <person name="Yang H."/>
            <person name="Wang J."/>
            <person name="Sun R."/>
            <person name="Zhang B."/>
            <person name="Jiang S."/>
            <person name="Wang J."/>
            <person name="Du Y."/>
            <person name="Li S."/>
        </authorList>
    </citation>
    <scope>NUCLEOTIDE SEQUENCE [LARGE SCALE GENOMIC DNA]</scope>
    <source>
        <strain evidence="3">cv. 9930</strain>
    </source>
</reference>
<dbReference type="Gramene" id="KGN58066">
    <property type="protein sequence ID" value="KGN58066"/>
    <property type="gene ID" value="Csa_3G483750"/>
</dbReference>
<protein>
    <submittedName>
        <fullName evidence="2">Uncharacterized protein</fullName>
    </submittedName>
</protein>
<feature type="region of interest" description="Disordered" evidence="1">
    <location>
        <begin position="74"/>
        <end position="98"/>
    </location>
</feature>
<sequence>MKRRMASRLFLFKEQYVQLNSGSSELERDDGDGGDAEADDGKEIEKTEITEPWNAIVNISIVRCGWAEEKKKANSHVGSMGLDSLDDDDSLWGRSKKV</sequence>
<evidence type="ECO:0000256" key="1">
    <source>
        <dbReference type="SAM" id="MobiDB-lite"/>
    </source>
</evidence>
<accession>A0A0A0LDD3</accession>
<organism evidence="2 3">
    <name type="scientific">Cucumis sativus</name>
    <name type="common">Cucumber</name>
    <dbReference type="NCBI Taxonomy" id="3659"/>
    <lineage>
        <taxon>Eukaryota</taxon>
        <taxon>Viridiplantae</taxon>
        <taxon>Streptophyta</taxon>
        <taxon>Embryophyta</taxon>
        <taxon>Tracheophyta</taxon>
        <taxon>Spermatophyta</taxon>
        <taxon>Magnoliopsida</taxon>
        <taxon>eudicotyledons</taxon>
        <taxon>Gunneridae</taxon>
        <taxon>Pentapetalae</taxon>
        <taxon>rosids</taxon>
        <taxon>fabids</taxon>
        <taxon>Cucurbitales</taxon>
        <taxon>Cucurbitaceae</taxon>
        <taxon>Benincaseae</taxon>
        <taxon>Cucumis</taxon>
    </lineage>
</organism>
<keyword evidence="3" id="KW-1185">Reference proteome</keyword>
<feature type="region of interest" description="Disordered" evidence="1">
    <location>
        <begin position="22"/>
        <end position="43"/>
    </location>
</feature>
<dbReference type="AlphaFoldDB" id="A0A0A0LDD3"/>
<dbReference type="Proteomes" id="UP000029981">
    <property type="component" value="Chromosome 3"/>
</dbReference>
<gene>
    <name evidence="2" type="ORF">Csa_3G483750</name>
</gene>
<evidence type="ECO:0000313" key="2">
    <source>
        <dbReference type="EMBL" id="KGN58066.1"/>
    </source>
</evidence>
<evidence type="ECO:0000313" key="3">
    <source>
        <dbReference type="Proteomes" id="UP000029981"/>
    </source>
</evidence>
<reference evidence="2 3" key="3">
    <citation type="journal article" date="2010" name="BMC Genomics">
        <title>Transcriptome sequencing and comparative analysis of cucumber flowers with different sex types.</title>
        <authorList>
            <person name="Guo S."/>
            <person name="Zheng Y."/>
            <person name="Joung J.G."/>
            <person name="Liu S."/>
            <person name="Zhang Z."/>
            <person name="Crasta O.R."/>
            <person name="Sobral B.W."/>
            <person name="Xu Y."/>
            <person name="Huang S."/>
            <person name="Fei Z."/>
        </authorList>
    </citation>
    <scope>NUCLEOTIDE SEQUENCE [LARGE SCALE GENOMIC DNA]</scope>
    <source>
        <strain evidence="3">cv. 9930</strain>
    </source>
</reference>
<feature type="compositionally biased region" description="Acidic residues" evidence="1">
    <location>
        <begin position="27"/>
        <end position="38"/>
    </location>
</feature>
<reference evidence="2 3" key="4">
    <citation type="journal article" date="2011" name="BMC Genomics">
        <title>RNA-Seq improves annotation of protein-coding genes in the cucumber genome.</title>
        <authorList>
            <person name="Li Z."/>
            <person name="Zhang Z."/>
            <person name="Yan P."/>
            <person name="Huang S."/>
            <person name="Fei Z."/>
            <person name="Lin K."/>
        </authorList>
    </citation>
    <scope>NUCLEOTIDE SEQUENCE [LARGE SCALE GENOMIC DNA]</scope>
    <source>
        <strain evidence="3">cv. 9930</strain>
    </source>
</reference>
<dbReference type="EMBL" id="CM002924">
    <property type="protein sequence ID" value="KGN58066.1"/>
    <property type="molecule type" value="Genomic_DNA"/>
</dbReference>